<evidence type="ECO:0000256" key="1">
    <source>
        <dbReference type="ARBA" id="ARBA00022679"/>
    </source>
</evidence>
<dbReference type="Gene3D" id="3.40.50.150">
    <property type="entry name" value="Vaccinia Virus protein VP39"/>
    <property type="match status" value="1"/>
</dbReference>
<keyword evidence="2" id="KW-0949">S-adenosyl-L-methionine</keyword>
<dbReference type="GO" id="GO:0008175">
    <property type="term" value="F:tRNA methyltransferase activity"/>
    <property type="evidence" value="ECO:0007669"/>
    <property type="project" value="TreeGrafter"/>
</dbReference>
<dbReference type="Pfam" id="PF25133">
    <property type="entry name" value="TYW2_N_2"/>
    <property type="match status" value="1"/>
</dbReference>
<dbReference type="Pfam" id="PF02475">
    <property type="entry name" value="TRM5-TYW2_MTfase"/>
    <property type="match status" value="1"/>
</dbReference>
<sequence>MPPFKKQLQTKLAHALSKEELEKLPASFQRLGHVVILRLTNELLKHKEIIGEAALMCVPGTKTACVNTGKIDSEFRQPKIEFVAGEDYLEVNHHEHGCVFRFDVSKLMWSMGNMNERKRMYEMVQPGETVVDFFAGIGYWSIPIAKHSHAKHVYAIDANPDSIAALKINQKINKIPHEKLTIIHGKCEEIATSLGHIADRIILGYLPAPAFALPAAFHTLNPRGGILHYEGVCEEGKYEELFQQVREQGSSLGWDVQLEHAQQVKSMAPRKWHYVLDIRATPIDYDEGVMGKPTRK</sequence>
<reference evidence="5" key="1">
    <citation type="submission" date="2019-03" db="EMBL/GenBank/DDBJ databases">
        <title>Lake Tanganyika Metagenome-Assembled Genomes (MAGs).</title>
        <authorList>
            <person name="Tran P."/>
        </authorList>
    </citation>
    <scope>NUCLEOTIDE SEQUENCE</scope>
    <source>
        <strain evidence="5">M_DeepCast_50m_m2_156</strain>
    </source>
</reference>
<evidence type="ECO:0000313" key="6">
    <source>
        <dbReference type="Proteomes" id="UP000774699"/>
    </source>
</evidence>
<dbReference type="InterPro" id="IPR056743">
    <property type="entry name" value="TRM5-TYW2-like_MTfase"/>
</dbReference>
<dbReference type="PANTHER" id="PTHR23245:SF31">
    <property type="entry name" value="TRNA WYBUTOSINE-SYNTHESIZING PROTEIN 3 HOMOLOG"/>
    <property type="match status" value="1"/>
</dbReference>
<accession>A0A8T4C6H9</accession>
<comment type="caution">
    <text evidence="5">The sequence shown here is derived from an EMBL/GenBank/DDBJ whole genome shotgun (WGS) entry which is preliminary data.</text>
</comment>
<feature type="domain" description="SAM-dependent methyltransferase TRM5/TYW2-type" evidence="4">
    <location>
        <begin position="28"/>
        <end position="282"/>
    </location>
</feature>
<gene>
    <name evidence="5" type="ORF">FJY86_02370</name>
</gene>
<dbReference type="CDD" id="cd02440">
    <property type="entry name" value="AdoMet_MTases"/>
    <property type="match status" value="1"/>
</dbReference>
<dbReference type="Proteomes" id="UP000774699">
    <property type="component" value="Unassembled WGS sequence"/>
</dbReference>
<evidence type="ECO:0000259" key="4">
    <source>
        <dbReference type="PROSITE" id="PS51684"/>
    </source>
</evidence>
<dbReference type="AlphaFoldDB" id="A0A8T4C6H9"/>
<dbReference type="InterPro" id="IPR056744">
    <property type="entry name" value="TRM5/TYW2-like_N"/>
</dbReference>
<dbReference type="InterPro" id="IPR029063">
    <property type="entry name" value="SAM-dependent_MTases_sf"/>
</dbReference>
<proteinExistence type="predicted"/>
<dbReference type="PROSITE" id="PS51684">
    <property type="entry name" value="SAM_MT_TRM5_TYW2"/>
    <property type="match status" value="1"/>
</dbReference>
<keyword evidence="3" id="KW-0819">tRNA processing</keyword>
<keyword evidence="1" id="KW-0808">Transferase</keyword>
<keyword evidence="5" id="KW-0489">Methyltransferase</keyword>
<evidence type="ECO:0000256" key="2">
    <source>
        <dbReference type="ARBA" id="ARBA00022691"/>
    </source>
</evidence>
<dbReference type="EMBL" id="VGJJ01000013">
    <property type="protein sequence ID" value="MBM3282162.1"/>
    <property type="molecule type" value="Genomic_DNA"/>
</dbReference>
<dbReference type="Gene3D" id="3.30.300.110">
    <property type="entry name" value="Met-10+ protein-like domains"/>
    <property type="match status" value="1"/>
</dbReference>
<protein>
    <submittedName>
        <fullName evidence="5">Methyltransferase</fullName>
    </submittedName>
</protein>
<dbReference type="GO" id="GO:0030488">
    <property type="term" value="P:tRNA methylation"/>
    <property type="evidence" value="ECO:0007669"/>
    <property type="project" value="TreeGrafter"/>
</dbReference>
<dbReference type="GO" id="GO:0031591">
    <property type="term" value="P:wybutosine biosynthetic process"/>
    <property type="evidence" value="ECO:0007669"/>
    <property type="project" value="TreeGrafter"/>
</dbReference>
<evidence type="ECO:0000256" key="3">
    <source>
        <dbReference type="ARBA" id="ARBA00022694"/>
    </source>
</evidence>
<organism evidence="5 6">
    <name type="scientific">Candidatus Iainarchaeum sp</name>
    <dbReference type="NCBI Taxonomy" id="3101447"/>
    <lineage>
        <taxon>Archaea</taxon>
        <taxon>Candidatus Iainarchaeota</taxon>
        <taxon>Candidatus Iainarchaeia</taxon>
        <taxon>Candidatus Iainarchaeales</taxon>
        <taxon>Candidatus Iainarchaeaceae</taxon>
        <taxon>Candidatus Iainarchaeum</taxon>
    </lineage>
</organism>
<dbReference type="GO" id="GO:0005737">
    <property type="term" value="C:cytoplasm"/>
    <property type="evidence" value="ECO:0007669"/>
    <property type="project" value="TreeGrafter"/>
</dbReference>
<dbReference type="SUPFAM" id="SSF53335">
    <property type="entry name" value="S-adenosyl-L-methionine-dependent methyltransferases"/>
    <property type="match status" value="1"/>
</dbReference>
<dbReference type="PANTHER" id="PTHR23245">
    <property type="entry name" value="TRNA METHYLTRANSFERASE"/>
    <property type="match status" value="1"/>
</dbReference>
<name>A0A8T4C6H9_9ARCH</name>
<evidence type="ECO:0000313" key="5">
    <source>
        <dbReference type="EMBL" id="MBM3282162.1"/>
    </source>
</evidence>
<dbReference type="InterPro" id="IPR030382">
    <property type="entry name" value="MeTrfase_TRM5/TYW2"/>
</dbReference>